<keyword evidence="3" id="KW-1185">Reference proteome</keyword>
<evidence type="ECO:0000313" key="2">
    <source>
        <dbReference type="EMBL" id="OJD26404.1"/>
    </source>
</evidence>
<evidence type="ECO:0000313" key="3">
    <source>
        <dbReference type="Proteomes" id="UP000242791"/>
    </source>
</evidence>
<name>A0A1J9REG9_9EURO</name>
<reference evidence="2 3" key="1">
    <citation type="submission" date="2015-08" db="EMBL/GenBank/DDBJ databases">
        <title>Emmonsia species relationships and genome sequence.</title>
        <authorList>
            <person name="Cuomo C.A."/>
            <person name="Schwartz I.S."/>
            <person name="Kenyon C."/>
            <person name="De Hoog G.S."/>
            <person name="Govender N.P."/>
            <person name="Botha A."/>
            <person name="Moreno L."/>
            <person name="De Vries M."/>
            <person name="Munoz J.F."/>
            <person name="Stielow J.B."/>
        </authorList>
    </citation>
    <scope>NUCLEOTIDE SEQUENCE [LARGE SCALE GENOMIC DNA]</scope>
    <source>
        <strain evidence="2 3">EI222</strain>
    </source>
</reference>
<dbReference type="VEuPathDB" id="FungiDB:ACJ73_02211"/>
<accession>A0A1J9REG9</accession>
<dbReference type="OrthoDB" id="4252713at2759"/>
<dbReference type="AlphaFoldDB" id="A0A1J9REG9"/>
<feature type="region of interest" description="Disordered" evidence="1">
    <location>
        <begin position="32"/>
        <end position="57"/>
    </location>
</feature>
<feature type="compositionally biased region" description="Polar residues" evidence="1">
    <location>
        <begin position="43"/>
        <end position="57"/>
    </location>
</feature>
<evidence type="ECO:0000256" key="1">
    <source>
        <dbReference type="SAM" id="MobiDB-lite"/>
    </source>
</evidence>
<organism evidence="2 3">
    <name type="scientific">Blastomyces percursus</name>
    <dbReference type="NCBI Taxonomy" id="1658174"/>
    <lineage>
        <taxon>Eukaryota</taxon>
        <taxon>Fungi</taxon>
        <taxon>Dikarya</taxon>
        <taxon>Ascomycota</taxon>
        <taxon>Pezizomycotina</taxon>
        <taxon>Eurotiomycetes</taxon>
        <taxon>Eurotiomycetidae</taxon>
        <taxon>Onygenales</taxon>
        <taxon>Ajellomycetaceae</taxon>
        <taxon>Blastomyces</taxon>
    </lineage>
</organism>
<dbReference type="EMBL" id="LGTZ01000229">
    <property type="protein sequence ID" value="OJD26404.1"/>
    <property type="molecule type" value="Genomic_DNA"/>
</dbReference>
<comment type="caution">
    <text evidence="2">The sequence shown here is derived from an EMBL/GenBank/DDBJ whole genome shotgun (WGS) entry which is preliminary data.</text>
</comment>
<gene>
    <name evidence="2" type="ORF">ACJ73_02211</name>
</gene>
<dbReference type="Proteomes" id="UP000242791">
    <property type="component" value="Unassembled WGS sequence"/>
</dbReference>
<proteinExistence type="predicted"/>
<protein>
    <submittedName>
        <fullName evidence="2">Uncharacterized protein</fullName>
    </submittedName>
</protein>
<sequence>MRAPNEVILTAVRTPQSSIYKIVERESEVDVHHESKAVISRRNPLSDSTDQSEEPPTTKTLAEWHVDLGHIHAGAIIALAKNPLSGIRIKVSNTGSFAIAASKRV</sequence>